<accession>A0A8I3A7R9</accession>
<dbReference type="AlphaFoldDB" id="A0A8I3A7R9"/>
<keyword evidence="2" id="KW-1185">Reference proteome</keyword>
<protein>
    <submittedName>
        <fullName evidence="1">Uncharacterized protein</fullName>
    </submittedName>
</protein>
<name>A0A8I3A7R9_9AGAM</name>
<proteinExistence type="predicted"/>
<sequence>MVIELIKQNRISDSIWNTIINCAHYGQCTSLDLQEIRHLVLMNESCNITNFQNPPWIEAILITPCNSV</sequence>
<dbReference type="EMBL" id="JAGFBS010000022">
    <property type="protein sequence ID" value="KAG6373293.1"/>
    <property type="molecule type" value="Genomic_DNA"/>
</dbReference>
<organism evidence="1 2">
    <name type="scientific">Boletus reticuloceps</name>
    <dbReference type="NCBI Taxonomy" id="495285"/>
    <lineage>
        <taxon>Eukaryota</taxon>
        <taxon>Fungi</taxon>
        <taxon>Dikarya</taxon>
        <taxon>Basidiomycota</taxon>
        <taxon>Agaricomycotina</taxon>
        <taxon>Agaricomycetes</taxon>
        <taxon>Agaricomycetidae</taxon>
        <taxon>Boletales</taxon>
        <taxon>Boletineae</taxon>
        <taxon>Boletaceae</taxon>
        <taxon>Boletoideae</taxon>
        <taxon>Boletus</taxon>
    </lineage>
</organism>
<evidence type="ECO:0000313" key="2">
    <source>
        <dbReference type="Proteomes" id="UP000683000"/>
    </source>
</evidence>
<reference evidence="1" key="1">
    <citation type="submission" date="2021-03" db="EMBL/GenBank/DDBJ databases">
        <title>Evolutionary innovations through gain and loss of genes in the ectomycorrhizal Boletales.</title>
        <authorList>
            <person name="Wu G."/>
            <person name="Miyauchi S."/>
            <person name="Morin E."/>
            <person name="Yang Z.-L."/>
            <person name="Xu J."/>
            <person name="Martin F.M."/>
        </authorList>
    </citation>
    <scope>NUCLEOTIDE SEQUENCE</scope>
    <source>
        <strain evidence="1">BR01</strain>
    </source>
</reference>
<evidence type="ECO:0000313" key="1">
    <source>
        <dbReference type="EMBL" id="KAG6373293.1"/>
    </source>
</evidence>
<gene>
    <name evidence="1" type="ORF">JVT61DRAFT_6426</name>
</gene>
<dbReference type="OrthoDB" id="2986975at2759"/>
<comment type="caution">
    <text evidence="1">The sequence shown here is derived from an EMBL/GenBank/DDBJ whole genome shotgun (WGS) entry which is preliminary data.</text>
</comment>
<dbReference type="Proteomes" id="UP000683000">
    <property type="component" value="Unassembled WGS sequence"/>
</dbReference>